<dbReference type="AlphaFoldDB" id="A0A212EQ39"/>
<dbReference type="InParanoid" id="A0A212EQ39"/>
<keyword evidence="1" id="KW-0175">Coiled coil</keyword>
<dbReference type="KEGG" id="dpl:KGM_205302"/>
<comment type="caution">
    <text evidence="3">The sequence shown here is derived from an EMBL/GenBank/DDBJ whole genome shotgun (WGS) entry which is preliminary data.</text>
</comment>
<sequence length="202" mass="24035">MFDKILESTRQKSCSCPKGKICSACRSKKVIPPQVIVEEPNRLPAPISITYYRPSKPLYQNNPHIQYVEKPKHWKIRKKTKYEPQPSRCMNVCRWYKRNKARRELKREYEKEKEREKERKRAEIEREMLKELIYIEEAKKQTQYVPPKTTPPKKTVIKKTVSKKTAPKKTAPKKAAPKYVKESSAYVKPKARSKYVTIKKKR</sequence>
<reference evidence="3 4" key="1">
    <citation type="journal article" date="2011" name="Cell">
        <title>The monarch butterfly genome yields insights into long-distance migration.</title>
        <authorList>
            <person name="Zhan S."/>
            <person name="Merlin C."/>
            <person name="Boore J.L."/>
            <person name="Reppert S.M."/>
        </authorList>
    </citation>
    <scope>NUCLEOTIDE SEQUENCE [LARGE SCALE GENOMIC DNA]</scope>
    <source>
        <strain evidence="3">F-2</strain>
    </source>
</reference>
<organism evidence="3 4">
    <name type="scientific">Danaus plexippus plexippus</name>
    <dbReference type="NCBI Taxonomy" id="278856"/>
    <lineage>
        <taxon>Eukaryota</taxon>
        <taxon>Metazoa</taxon>
        <taxon>Ecdysozoa</taxon>
        <taxon>Arthropoda</taxon>
        <taxon>Hexapoda</taxon>
        <taxon>Insecta</taxon>
        <taxon>Pterygota</taxon>
        <taxon>Neoptera</taxon>
        <taxon>Endopterygota</taxon>
        <taxon>Lepidoptera</taxon>
        <taxon>Glossata</taxon>
        <taxon>Ditrysia</taxon>
        <taxon>Papilionoidea</taxon>
        <taxon>Nymphalidae</taxon>
        <taxon>Danainae</taxon>
        <taxon>Danaini</taxon>
        <taxon>Danaina</taxon>
        <taxon>Danaus</taxon>
        <taxon>Danaus</taxon>
    </lineage>
</organism>
<feature type="coiled-coil region" evidence="1">
    <location>
        <begin position="98"/>
        <end position="132"/>
    </location>
</feature>
<evidence type="ECO:0000313" key="4">
    <source>
        <dbReference type="Proteomes" id="UP000007151"/>
    </source>
</evidence>
<evidence type="ECO:0000313" key="3">
    <source>
        <dbReference type="EMBL" id="OWR43610.1"/>
    </source>
</evidence>
<dbReference type="EMBL" id="AGBW02013317">
    <property type="protein sequence ID" value="OWR43610.1"/>
    <property type="molecule type" value="Genomic_DNA"/>
</dbReference>
<name>A0A212EQ39_DANPL</name>
<protein>
    <submittedName>
        <fullName evidence="3">Uncharacterized protein</fullName>
    </submittedName>
</protein>
<gene>
    <name evidence="3" type="ORF">KGM_205302</name>
</gene>
<feature type="compositionally biased region" description="Basic residues" evidence="2">
    <location>
        <begin position="155"/>
        <end position="176"/>
    </location>
</feature>
<dbReference type="Proteomes" id="UP000007151">
    <property type="component" value="Unassembled WGS sequence"/>
</dbReference>
<keyword evidence="4" id="KW-1185">Reference proteome</keyword>
<evidence type="ECO:0000256" key="1">
    <source>
        <dbReference type="SAM" id="Coils"/>
    </source>
</evidence>
<feature type="region of interest" description="Disordered" evidence="2">
    <location>
        <begin position="142"/>
        <end position="184"/>
    </location>
</feature>
<proteinExistence type="predicted"/>
<evidence type="ECO:0000256" key="2">
    <source>
        <dbReference type="SAM" id="MobiDB-lite"/>
    </source>
</evidence>
<accession>A0A212EQ39</accession>